<dbReference type="AlphaFoldDB" id="A0A368JNP1"/>
<dbReference type="OrthoDB" id="770607at2"/>
<name>A0A368JNP1_9BACT</name>
<proteinExistence type="predicted"/>
<sequence length="423" mass="45623">MNRLFIYFLSLALTAVSCKHDTDKIRPDGPGNTQPEPPPSIPLEEAVTPVGTPEGNIITATIGPAGGTVASEDQRIRVVIPAGALSSPQTISVQPLTNTCPSGTGQAFRLTPHGLTFAKPATIAFHYDENDLQGTAQEALRIAYQADNGSWKSPGRRSLDTTARLLSVQTTHFSDWTFFKNITMEPVSAVVEPGGTIDLKVYQHVEEPETGGDDELTVPKVPALIKAKYIKKWAVSSEGTLAHEQVRASYYAPSKIPAKNPVTVTVFLNLKVTIDGLVYNDLRLVSSILVAPEGISVQIDGGEWKTYTGGIGVDPGTSIMLGNNGDEKCGLAFPGTKPGTFRWTLGTEVVFNLHKGYIIYQHVYAEDKKPVVSGGSLKVISIDANWVTGTFDVNPSGWIQPNNPYNPIGRASIKGVFRLRRVN</sequence>
<dbReference type="Gene3D" id="2.60.220.30">
    <property type="match status" value="1"/>
</dbReference>
<dbReference type="Proteomes" id="UP000253383">
    <property type="component" value="Unassembled WGS sequence"/>
</dbReference>
<protein>
    <recommendedName>
        <fullName evidence="2">ZU5 domain-containing protein</fullName>
    </recommendedName>
</protein>
<keyword evidence="4" id="KW-1185">Reference proteome</keyword>
<dbReference type="PROSITE" id="PS51145">
    <property type="entry name" value="ZU5"/>
    <property type="match status" value="1"/>
</dbReference>
<dbReference type="InterPro" id="IPR000906">
    <property type="entry name" value="ZU5_dom"/>
</dbReference>
<dbReference type="RefSeq" id="WP_114407055.1">
    <property type="nucleotide sequence ID" value="NZ_QOWE01000012.1"/>
</dbReference>
<feature type="domain" description="ZU5" evidence="2">
    <location>
        <begin position="56"/>
        <end position="182"/>
    </location>
</feature>
<reference evidence="3 4" key="1">
    <citation type="submission" date="2018-07" db="EMBL/GenBank/DDBJ databases">
        <title>Genome analysis of Larkinella rosea.</title>
        <authorList>
            <person name="Zhou Z."/>
            <person name="Wang G."/>
        </authorList>
    </citation>
    <scope>NUCLEOTIDE SEQUENCE [LARGE SCALE GENOMIC DNA]</scope>
    <source>
        <strain evidence="4">zzj9</strain>
    </source>
</reference>
<dbReference type="PROSITE" id="PS51257">
    <property type="entry name" value="PROKAR_LIPOPROTEIN"/>
    <property type="match status" value="1"/>
</dbReference>
<comment type="caution">
    <text evidence="3">The sequence shown here is derived from an EMBL/GenBank/DDBJ whole genome shotgun (WGS) entry which is preliminary data.</text>
</comment>
<gene>
    <name evidence="3" type="ORF">DUE52_16140</name>
</gene>
<organism evidence="3 4">
    <name type="scientific">Larkinella punicea</name>
    <dbReference type="NCBI Taxonomy" id="2315727"/>
    <lineage>
        <taxon>Bacteria</taxon>
        <taxon>Pseudomonadati</taxon>
        <taxon>Bacteroidota</taxon>
        <taxon>Cytophagia</taxon>
        <taxon>Cytophagales</taxon>
        <taxon>Spirosomataceae</taxon>
        <taxon>Larkinella</taxon>
    </lineage>
</organism>
<evidence type="ECO:0000313" key="4">
    <source>
        <dbReference type="Proteomes" id="UP000253383"/>
    </source>
</evidence>
<evidence type="ECO:0000259" key="2">
    <source>
        <dbReference type="PROSITE" id="PS51145"/>
    </source>
</evidence>
<accession>A0A368JNP1</accession>
<evidence type="ECO:0000313" key="3">
    <source>
        <dbReference type="EMBL" id="RCR68636.1"/>
    </source>
</evidence>
<evidence type="ECO:0000256" key="1">
    <source>
        <dbReference type="SAM" id="MobiDB-lite"/>
    </source>
</evidence>
<feature type="region of interest" description="Disordered" evidence="1">
    <location>
        <begin position="23"/>
        <end position="42"/>
    </location>
</feature>
<dbReference type="EMBL" id="QOWE01000012">
    <property type="protein sequence ID" value="RCR68636.1"/>
    <property type="molecule type" value="Genomic_DNA"/>
</dbReference>